<dbReference type="Proteomes" id="UP001176891">
    <property type="component" value="Unassembled WGS sequence"/>
</dbReference>
<comment type="caution">
    <text evidence="2">The sequence shown here is derived from an EMBL/GenBank/DDBJ whole genome shotgun (WGS) entry which is preliminary data.</text>
</comment>
<reference evidence="2" key="1">
    <citation type="submission" date="2023-07" db="EMBL/GenBank/DDBJ databases">
        <title>Two novel species in the genus Flavivirga.</title>
        <authorList>
            <person name="Kwon K."/>
        </authorList>
    </citation>
    <scope>NUCLEOTIDE SEQUENCE</scope>
    <source>
        <strain evidence="2">KACC 14157</strain>
    </source>
</reference>
<name>A0ABT8WVW3_9FLAO</name>
<accession>A0ABT8WVW3</accession>
<evidence type="ECO:0000313" key="2">
    <source>
        <dbReference type="EMBL" id="MDO5985805.1"/>
    </source>
</evidence>
<dbReference type="PROSITE" id="PS51257">
    <property type="entry name" value="PROKAR_LIPOPROTEIN"/>
    <property type="match status" value="1"/>
</dbReference>
<protein>
    <submittedName>
        <fullName evidence="2">Uncharacterized protein</fullName>
    </submittedName>
</protein>
<feature type="region of interest" description="Disordered" evidence="1">
    <location>
        <begin position="181"/>
        <end position="213"/>
    </location>
</feature>
<organism evidence="2 3">
    <name type="scientific">Flavivirga amylovorans</name>
    <dbReference type="NCBI Taxonomy" id="870486"/>
    <lineage>
        <taxon>Bacteria</taxon>
        <taxon>Pseudomonadati</taxon>
        <taxon>Bacteroidota</taxon>
        <taxon>Flavobacteriia</taxon>
        <taxon>Flavobacteriales</taxon>
        <taxon>Flavobacteriaceae</taxon>
        <taxon>Flavivirga</taxon>
    </lineage>
</organism>
<dbReference type="EMBL" id="JAUOEM010000001">
    <property type="protein sequence ID" value="MDO5985805.1"/>
    <property type="molecule type" value="Genomic_DNA"/>
</dbReference>
<keyword evidence="3" id="KW-1185">Reference proteome</keyword>
<sequence>MRKIYIIMTLLIVLACSNEQTDVFDENAIRGGLVTFTNGLPDTRINLLKIDEYVFSEDVEDPNKNIISYDLTLTYGNISVDKFITITSFPNTLEFTGPELLDALGLSEDQLDTSESLEFTAIITTTTGVFNGALSDFDVDTAIQNGGDSGTRLLLSNAAFNQAISFGFNFFIPPPKKLRGTSFEEPSAGSGRYSRPDGVANDAEGPLLNNPGDSNVMYVAQGTGTDDELGFTAEFIDTGRGGFASELMGVTSSSGDVGAFVDGNQGYRLRDSDGIIRITFDRVVVPSNITSSGVQIQFYIPNVGNNMESSDSLNVYAIIEKNGTEETLELLNEDGLVLNSMRDAWNLIDSGLLDDIEAYTLVVEHDTNDNDERIYFDQMLVYIPE</sequence>
<gene>
    <name evidence="2" type="ORF">Q4Q39_00175</name>
</gene>
<evidence type="ECO:0000256" key="1">
    <source>
        <dbReference type="SAM" id="MobiDB-lite"/>
    </source>
</evidence>
<dbReference type="RefSeq" id="WP_303280351.1">
    <property type="nucleotide sequence ID" value="NZ_BAABCZ010000016.1"/>
</dbReference>
<proteinExistence type="predicted"/>
<evidence type="ECO:0000313" key="3">
    <source>
        <dbReference type="Proteomes" id="UP001176891"/>
    </source>
</evidence>